<dbReference type="Pfam" id="PF03328">
    <property type="entry name" value="HpcH_HpaI"/>
    <property type="match status" value="1"/>
</dbReference>
<dbReference type="Gene3D" id="3.20.20.60">
    <property type="entry name" value="Phosphoenolpyruvate-binding domains"/>
    <property type="match status" value="1"/>
</dbReference>
<dbReference type="SUPFAM" id="SSF51621">
    <property type="entry name" value="Phosphoenolpyruvate/pyruvate domain"/>
    <property type="match status" value="1"/>
</dbReference>
<feature type="domain" description="HpcH/HpaI aldolase/citrate lyase" evidence="4">
    <location>
        <begin position="10"/>
        <end position="210"/>
    </location>
</feature>
<dbReference type="GO" id="GO:0016829">
    <property type="term" value="F:lyase activity"/>
    <property type="evidence" value="ECO:0007669"/>
    <property type="project" value="UniProtKB-KW"/>
</dbReference>
<dbReference type="PIRSF" id="PIRSF015582">
    <property type="entry name" value="Cit_lyase_B"/>
    <property type="match status" value="1"/>
</dbReference>
<evidence type="ECO:0000313" key="6">
    <source>
        <dbReference type="Proteomes" id="UP001336020"/>
    </source>
</evidence>
<dbReference type="RefSeq" id="WP_330134733.1">
    <property type="nucleotide sequence ID" value="NZ_JAUTXY010000008.1"/>
</dbReference>
<dbReference type="InterPro" id="IPR005000">
    <property type="entry name" value="Aldolase/citrate-lyase_domain"/>
</dbReference>
<sequence>MSVIPGPAWLFCPADRPERYGKAAATADVVVLDLDDGVAPADKDYARRSLLDRSLDPARTVVRIGPSGTDEHRQDLRALADSPYTRVMLARCESPEQVTALAPLEVVALVESPRGVLAVADIALAMGTVGVMWGAESLAVGLGGQTLRYTDGTYRDVAKHVRSSVLLAAKAYGRWALDAAYLDIGDHAGLRGEALDAVAVGFDVKVAIHPDQVGVIREAYTPSAESVEWARRVLAAVPESRGVFRFEGQMVDAPVLRHAEQVLHRSVEARANGYRPGRTEVEPERR</sequence>
<name>A0ABU7LE53_9NOCA</name>
<keyword evidence="2" id="KW-0479">Metal-binding</keyword>
<keyword evidence="6" id="KW-1185">Reference proteome</keyword>
<comment type="caution">
    <text evidence="5">The sequence shown here is derived from an EMBL/GenBank/DDBJ whole genome shotgun (WGS) entry which is preliminary data.</text>
</comment>
<dbReference type="PANTHER" id="PTHR32308:SF10">
    <property type="entry name" value="CITRATE LYASE SUBUNIT BETA"/>
    <property type="match status" value="1"/>
</dbReference>
<dbReference type="InterPro" id="IPR011206">
    <property type="entry name" value="Citrate_lyase_beta/mcl1/mcl2"/>
</dbReference>
<comment type="cofactor">
    <cofactor evidence="1">
        <name>Mg(2+)</name>
        <dbReference type="ChEBI" id="CHEBI:18420"/>
    </cofactor>
</comment>
<keyword evidence="5" id="KW-0456">Lyase</keyword>
<dbReference type="InterPro" id="IPR040442">
    <property type="entry name" value="Pyrv_kinase-like_dom_sf"/>
</dbReference>
<accession>A0ABU7LE53</accession>
<organism evidence="5 6">
    <name type="scientific">Rhodococcus artemisiae</name>
    <dbReference type="NCBI Taxonomy" id="714159"/>
    <lineage>
        <taxon>Bacteria</taxon>
        <taxon>Bacillati</taxon>
        <taxon>Actinomycetota</taxon>
        <taxon>Actinomycetes</taxon>
        <taxon>Mycobacteriales</taxon>
        <taxon>Nocardiaceae</taxon>
        <taxon>Rhodococcus</taxon>
    </lineage>
</organism>
<evidence type="ECO:0000256" key="2">
    <source>
        <dbReference type="ARBA" id="ARBA00022723"/>
    </source>
</evidence>
<reference evidence="5 6" key="1">
    <citation type="submission" date="2023-07" db="EMBL/GenBank/DDBJ databases">
        <authorList>
            <person name="Girao M."/>
            <person name="Carvalho M.F."/>
        </authorList>
    </citation>
    <scope>NUCLEOTIDE SEQUENCE [LARGE SCALE GENOMIC DNA]</scope>
    <source>
        <strain evidence="5 6">YIM65754</strain>
    </source>
</reference>
<keyword evidence="3" id="KW-0460">Magnesium</keyword>
<evidence type="ECO:0000259" key="4">
    <source>
        <dbReference type="Pfam" id="PF03328"/>
    </source>
</evidence>
<dbReference type="InterPro" id="IPR015813">
    <property type="entry name" value="Pyrv/PenolPyrv_kinase-like_dom"/>
</dbReference>
<evidence type="ECO:0000256" key="1">
    <source>
        <dbReference type="ARBA" id="ARBA00001946"/>
    </source>
</evidence>
<gene>
    <name evidence="5" type="ORF">Q7514_18585</name>
</gene>
<dbReference type="PANTHER" id="PTHR32308">
    <property type="entry name" value="LYASE BETA SUBUNIT, PUTATIVE (AFU_ORTHOLOGUE AFUA_4G13030)-RELATED"/>
    <property type="match status" value="1"/>
</dbReference>
<evidence type="ECO:0000256" key="3">
    <source>
        <dbReference type="ARBA" id="ARBA00022842"/>
    </source>
</evidence>
<dbReference type="EMBL" id="JAUTXY010000008">
    <property type="protein sequence ID" value="MEE2059527.1"/>
    <property type="molecule type" value="Genomic_DNA"/>
</dbReference>
<evidence type="ECO:0000313" key="5">
    <source>
        <dbReference type="EMBL" id="MEE2059527.1"/>
    </source>
</evidence>
<proteinExistence type="predicted"/>
<dbReference type="Proteomes" id="UP001336020">
    <property type="component" value="Unassembled WGS sequence"/>
</dbReference>
<protein>
    <submittedName>
        <fullName evidence="5">CoA ester lyase</fullName>
    </submittedName>
</protein>